<organism evidence="2 3">
    <name type="scientific">Chelatococcus asaccharovorans</name>
    <dbReference type="NCBI Taxonomy" id="28210"/>
    <lineage>
        <taxon>Bacteria</taxon>
        <taxon>Pseudomonadati</taxon>
        <taxon>Pseudomonadota</taxon>
        <taxon>Alphaproteobacteria</taxon>
        <taxon>Hyphomicrobiales</taxon>
        <taxon>Chelatococcaceae</taxon>
        <taxon>Chelatococcus</taxon>
    </lineage>
</organism>
<accession>A0A2V3U3G7</accession>
<dbReference type="NCBIfam" id="TIGR03982">
    <property type="entry name" value="TIGR03982 family His-Xaa-Ser system protein"/>
    <property type="match status" value="1"/>
</dbReference>
<name>A0A2V3U3G7_9HYPH</name>
<protein>
    <submittedName>
        <fullName evidence="2">Uncharacterized protein</fullName>
    </submittedName>
</protein>
<dbReference type="RefSeq" id="WP_245450251.1">
    <property type="nucleotide sequence ID" value="NZ_JAHBRY010000005.1"/>
</dbReference>
<dbReference type="InterPro" id="IPR023814">
    <property type="entry name" value="His-Xaa-Ser_sys"/>
</dbReference>
<feature type="signal peptide" evidence="1">
    <location>
        <begin position="1"/>
        <end position="25"/>
    </location>
</feature>
<reference evidence="2 3" key="1">
    <citation type="submission" date="2018-05" db="EMBL/GenBank/DDBJ databases">
        <title>Genomic Encyclopedia of Type Strains, Phase IV (KMG-IV): sequencing the most valuable type-strain genomes for metagenomic binning, comparative biology and taxonomic classification.</title>
        <authorList>
            <person name="Goeker M."/>
        </authorList>
    </citation>
    <scope>NUCLEOTIDE SEQUENCE [LARGE SCALE GENOMIC DNA]</scope>
    <source>
        <strain evidence="2 3">DSM 6462</strain>
    </source>
</reference>
<gene>
    <name evidence="2" type="ORF">C7450_11934</name>
</gene>
<feature type="chain" id="PRO_5015923397" evidence="1">
    <location>
        <begin position="26"/>
        <end position="131"/>
    </location>
</feature>
<dbReference type="EMBL" id="QJJK01000019">
    <property type="protein sequence ID" value="PXW51597.1"/>
    <property type="molecule type" value="Genomic_DNA"/>
</dbReference>
<dbReference type="Proteomes" id="UP000248021">
    <property type="component" value="Unassembled WGS sequence"/>
</dbReference>
<dbReference type="AlphaFoldDB" id="A0A2V3U3G7"/>
<comment type="caution">
    <text evidence="2">The sequence shown here is derived from an EMBL/GenBank/DDBJ whole genome shotgun (WGS) entry which is preliminary data.</text>
</comment>
<proteinExistence type="predicted"/>
<evidence type="ECO:0000256" key="1">
    <source>
        <dbReference type="SAM" id="SignalP"/>
    </source>
</evidence>
<evidence type="ECO:0000313" key="3">
    <source>
        <dbReference type="Proteomes" id="UP000248021"/>
    </source>
</evidence>
<keyword evidence="3" id="KW-1185">Reference proteome</keyword>
<keyword evidence="1" id="KW-0732">Signal</keyword>
<sequence>MRWASWRANLLPVATFALGMLTAIAAAPVWKAVVIQLAQPKFSELTYKCDQAMRDHMIAKQTVSQSPSDATVQNLKAAEIALLDCQDYDLMRKRLIRWGLSDNELSEMALVAIEERASTLQEVVRIHEIRY</sequence>
<evidence type="ECO:0000313" key="2">
    <source>
        <dbReference type="EMBL" id="PXW51597.1"/>
    </source>
</evidence>